<dbReference type="InterPro" id="IPR029756">
    <property type="entry name" value="MTH1187/YkoF-like"/>
</dbReference>
<dbReference type="Gene3D" id="3.30.70.930">
    <property type="match status" value="1"/>
</dbReference>
<dbReference type="NCBIfam" id="TIGR00106">
    <property type="entry name" value="MTH1187 family thiamine-binding protein"/>
    <property type="match status" value="1"/>
</dbReference>
<dbReference type="PANTHER" id="PTHR33777">
    <property type="entry name" value="UPF0045 PROTEIN ECM15"/>
    <property type="match status" value="1"/>
</dbReference>
<sequence length="102" mass="11397">MPIAEVTVVPLGTEDTSLSSYVADCQKVLEQESEIEYQLTPMGTIIEGELDKIFEVVKKLHQVPFEAGALRVSTSLKIDDRRDKDASMSQKLDSVNKKLQKD</sequence>
<evidence type="ECO:0000259" key="3">
    <source>
        <dbReference type="Pfam" id="PF01910"/>
    </source>
</evidence>
<organism evidence="4 5">
    <name type="scientific">Halonatronomonas betaini</name>
    <dbReference type="NCBI Taxonomy" id="2778430"/>
    <lineage>
        <taxon>Bacteria</taxon>
        <taxon>Bacillati</taxon>
        <taxon>Bacillota</taxon>
        <taxon>Clostridia</taxon>
        <taxon>Halanaerobiales</taxon>
        <taxon>Halarsenatibacteraceae</taxon>
        <taxon>Halonatronomonas</taxon>
    </lineage>
</organism>
<dbReference type="GO" id="GO:0005829">
    <property type="term" value="C:cytosol"/>
    <property type="evidence" value="ECO:0007669"/>
    <property type="project" value="TreeGrafter"/>
</dbReference>
<dbReference type="Proteomes" id="UP000621436">
    <property type="component" value="Unassembled WGS sequence"/>
</dbReference>
<accession>A0A931F5Z6</accession>
<dbReference type="AlphaFoldDB" id="A0A931F5Z6"/>
<dbReference type="PANTHER" id="PTHR33777:SF1">
    <property type="entry name" value="UPF0045 PROTEIN ECM15"/>
    <property type="match status" value="1"/>
</dbReference>
<dbReference type="RefSeq" id="WP_270453232.1">
    <property type="nucleotide sequence ID" value="NZ_JADPIE010000002.1"/>
</dbReference>
<evidence type="ECO:0000256" key="2">
    <source>
        <dbReference type="SAM" id="MobiDB-lite"/>
    </source>
</evidence>
<evidence type="ECO:0000256" key="1">
    <source>
        <dbReference type="ARBA" id="ARBA00010272"/>
    </source>
</evidence>
<evidence type="ECO:0000313" key="5">
    <source>
        <dbReference type="Proteomes" id="UP000621436"/>
    </source>
</evidence>
<protein>
    <submittedName>
        <fullName evidence="4">MTH1187 family thiamine-binding protein</fullName>
    </submittedName>
</protein>
<feature type="domain" description="Thiamine-binding protein" evidence="3">
    <location>
        <begin position="4"/>
        <end position="95"/>
    </location>
</feature>
<dbReference type="InterPro" id="IPR002767">
    <property type="entry name" value="Thiamine_BP"/>
</dbReference>
<reference evidence="4" key="1">
    <citation type="submission" date="2020-11" db="EMBL/GenBank/DDBJ databases">
        <title>Halonatronomonas betainensis gen. nov., sp. nov. a novel haloalkaliphilic representative of the family Halanaerobiacae capable of betaine degradation.</title>
        <authorList>
            <person name="Boltyanskaya Y."/>
            <person name="Kevbrin V."/>
            <person name="Detkova E."/>
            <person name="Grouzdev D.S."/>
            <person name="Koziaeva V."/>
            <person name="Zhilina T."/>
        </authorList>
    </citation>
    <scope>NUCLEOTIDE SEQUENCE</scope>
    <source>
        <strain evidence="4">Z-7014</strain>
    </source>
</reference>
<dbReference type="Pfam" id="PF01910">
    <property type="entry name" value="Thiamine_BP"/>
    <property type="match status" value="1"/>
</dbReference>
<dbReference type="InterPro" id="IPR051614">
    <property type="entry name" value="UPF0045_domain"/>
</dbReference>
<keyword evidence="5" id="KW-1185">Reference proteome</keyword>
<name>A0A931F5Z6_9FIRM</name>
<proteinExistence type="inferred from homology"/>
<dbReference type="EMBL" id="JADPIE010000002">
    <property type="protein sequence ID" value="MBF8436375.1"/>
    <property type="molecule type" value="Genomic_DNA"/>
</dbReference>
<comment type="similarity">
    <text evidence="1">Belongs to the UPF0045 family.</text>
</comment>
<gene>
    <name evidence="4" type="ORF">I0Q91_04720</name>
</gene>
<dbReference type="SUPFAM" id="SSF89957">
    <property type="entry name" value="MTH1187/YkoF-like"/>
    <property type="match status" value="1"/>
</dbReference>
<evidence type="ECO:0000313" key="4">
    <source>
        <dbReference type="EMBL" id="MBF8436375.1"/>
    </source>
</evidence>
<feature type="region of interest" description="Disordered" evidence="2">
    <location>
        <begin position="80"/>
        <end position="102"/>
    </location>
</feature>
<comment type="caution">
    <text evidence="4">The sequence shown here is derived from an EMBL/GenBank/DDBJ whole genome shotgun (WGS) entry which is preliminary data.</text>
</comment>